<protein>
    <submittedName>
        <fullName evidence="3">Echinoidin</fullName>
    </submittedName>
</protein>
<reference evidence="3" key="1">
    <citation type="submission" date="2021-10" db="EMBL/GenBank/DDBJ databases">
        <title>Tropical sea cucumber genome reveals ecological adaptation and Cuvierian tubules defense mechanism.</title>
        <authorList>
            <person name="Chen T."/>
        </authorList>
    </citation>
    <scope>NUCLEOTIDE SEQUENCE</scope>
    <source>
        <strain evidence="3">Nanhai2018</strain>
        <tissue evidence="3">Muscle</tissue>
    </source>
</reference>
<feature type="chain" id="PRO_5040284205" evidence="1">
    <location>
        <begin position="22"/>
        <end position="169"/>
    </location>
</feature>
<dbReference type="InterPro" id="IPR016186">
    <property type="entry name" value="C-type_lectin-like/link_sf"/>
</dbReference>
<dbReference type="OrthoDB" id="6133475at2759"/>
<organism evidence="3 4">
    <name type="scientific">Holothuria leucospilota</name>
    <name type="common">Black long sea cucumber</name>
    <name type="synonym">Mertensiothuria leucospilota</name>
    <dbReference type="NCBI Taxonomy" id="206669"/>
    <lineage>
        <taxon>Eukaryota</taxon>
        <taxon>Metazoa</taxon>
        <taxon>Echinodermata</taxon>
        <taxon>Eleutherozoa</taxon>
        <taxon>Echinozoa</taxon>
        <taxon>Holothuroidea</taxon>
        <taxon>Aspidochirotacea</taxon>
        <taxon>Aspidochirotida</taxon>
        <taxon>Holothuriidae</taxon>
        <taxon>Holothuria</taxon>
    </lineage>
</organism>
<sequence length="169" mass="19245">MIAFNKLFLIAFVASLQHITADRCPTSWISWGHHCYRFELEEKATWNDAEGRCVSLGSEGRPSHLASVHSKEEQNFLYEVFHLSTQKQETISDWDPRAFIGLLVGNSATDLSWTDGSCVDYVNWYRGNEPNGFPNSAAQISDGNGKLGRWCDQVSHPRTFYYICKMSQD</sequence>
<dbReference type="Gene3D" id="3.10.100.10">
    <property type="entry name" value="Mannose-Binding Protein A, subunit A"/>
    <property type="match status" value="1"/>
</dbReference>
<evidence type="ECO:0000313" key="3">
    <source>
        <dbReference type="EMBL" id="KAJ8023411.1"/>
    </source>
</evidence>
<dbReference type="InterPro" id="IPR016187">
    <property type="entry name" value="CTDL_fold"/>
</dbReference>
<proteinExistence type="predicted"/>
<name>A0A9Q0YL52_HOLLE</name>
<gene>
    <name evidence="3" type="ORF">HOLleu_35853</name>
</gene>
<comment type="caution">
    <text evidence="3">The sequence shown here is derived from an EMBL/GenBank/DDBJ whole genome shotgun (WGS) entry which is preliminary data.</text>
</comment>
<feature type="signal peptide" evidence="1">
    <location>
        <begin position="1"/>
        <end position="21"/>
    </location>
</feature>
<dbReference type="PROSITE" id="PS50041">
    <property type="entry name" value="C_TYPE_LECTIN_2"/>
    <property type="match status" value="1"/>
</dbReference>
<dbReference type="InterPro" id="IPR050111">
    <property type="entry name" value="C-type_lectin/snaclec_domain"/>
</dbReference>
<dbReference type="Proteomes" id="UP001152320">
    <property type="component" value="Chromosome 19"/>
</dbReference>
<keyword evidence="4" id="KW-1185">Reference proteome</keyword>
<dbReference type="PANTHER" id="PTHR22803">
    <property type="entry name" value="MANNOSE, PHOSPHOLIPASE, LECTIN RECEPTOR RELATED"/>
    <property type="match status" value="1"/>
</dbReference>
<evidence type="ECO:0000259" key="2">
    <source>
        <dbReference type="PROSITE" id="PS50041"/>
    </source>
</evidence>
<dbReference type="AlphaFoldDB" id="A0A9Q0YL52"/>
<evidence type="ECO:0000256" key="1">
    <source>
        <dbReference type="SAM" id="SignalP"/>
    </source>
</evidence>
<dbReference type="InterPro" id="IPR001304">
    <property type="entry name" value="C-type_lectin-like"/>
</dbReference>
<feature type="domain" description="C-type lectin" evidence="2">
    <location>
        <begin position="31"/>
        <end position="152"/>
    </location>
</feature>
<dbReference type="Pfam" id="PF00059">
    <property type="entry name" value="Lectin_C"/>
    <property type="match status" value="1"/>
</dbReference>
<accession>A0A9Q0YL52</accession>
<dbReference type="SMART" id="SM00034">
    <property type="entry name" value="CLECT"/>
    <property type="match status" value="1"/>
</dbReference>
<evidence type="ECO:0000313" key="4">
    <source>
        <dbReference type="Proteomes" id="UP001152320"/>
    </source>
</evidence>
<dbReference type="SUPFAM" id="SSF56436">
    <property type="entry name" value="C-type lectin-like"/>
    <property type="match status" value="1"/>
</dbReference>
<dbReference type="EMBL" id="JAIZAY010000019">
    <property type="protein sequence ID" value="KAJ8023411.1"/>
    <property type="molecule type" value="Genomic_DNA"/>
</dbReference>
<keyword evidence="1" id="KW-0732">Signal</keyword>